<comment type="caution">
    <text evidence="4">The sequence shown here is derived from an EMBL/GenBank/DDBJ whole genome shotgun (WGS) entry which is preliminary data.</text>
</comment>
<dbReference type="InterPro" id="IPR000326">
    <property type="entry name" value="PAP2/HPO"/>
</dbReference>
<comment type="catalytic activity">
    <reaction evidence="1">
        <text>a phosphate monoester + H2O = an alcohol + phosphate</text>
        <dbReference type="Rhea" id="RHEA:15017"/>
        <dbReference type="ChEBI" id="CHEBI:15377"/>
        <dbReference type="ChEBI" id="CHEBI:30879"/>
        <dbReference type="ChEBI" id="CHEBI:43474"/>
        <dbReference type="ChEBI" id="CHEBI:67140"/>
        <dbReference type="EC" id="3.1.3.2"/>
    </reaction>
</comment>
<dbReference type="InterPro" id="IPR001011">
    <property type="entry name" value="Acid_Pase_classA_bac"/>
</dbReference>
<reference evidence="4" key="1">
    <citation type="submission" date="2022-07" db="EMBL/GenBank/DDBJ databases">
        <title>Tahibacter sp., a new gammaproteobacterium isolated from the silt sample collected at pig farm.</title>
        <authorList>
            <person name="Chen H."/>
        </authorList>
    </citation>
    <scope>NUCLEOTIDE SEQUENCE</scope>
    <source>
        <strain evidence="4">P2K</strain>
    </source>
</reference>
<organism evidence="4 5">
    <name type="scientific">Tahibacter harae</name>
    <dbReference type="NCBI Taxonomy" id="2963937"/>
    <lineage>
        <taxon>Bacteria</taxon>
        <taxon>Pseudomonadati</taxon>
        <taxon>Pseudomonadota</taxon>
        <taxon>Gammaproteobacteria</taxon>
        <taxon>Lysobacterales</taxon>
        <taxon>Rhodanobacteraceae</taxon>
        <taxon>Tahibacter</taxon>
    </lineage>
</organism>
<dbReference type="RefSeq" id="WP_255914502.1">
    <property type="nucleotide sequence ID" value="NZ_JANFQO010000009.1"/>
</dbReference>
<dbReference type="EMBL" id="JANFQO010000009">
    <property type="protein sequence ID" value="MCQ4165347.1"/>
    <property type="molecule type" value="Genomic_DNA"/>
</dbReference>
<comment type="similarity">
    <text evidence="1">Belongs to the class A bacterial acid phosphatase family.</text>
</comment>
<dbReference type="SMART" id="SM00014">
    <property type="entry name" value="acidPPc"/>
    <property type="match status" value="1"/>
</dbReference>
<dbReference type="InterPro" id="IPR036938">
    <property type="entry name" value="PAP2/HPO_sf"/>
</dbReference>
<dbReference type="Pfam" id="PF01569">
    <property type="entry name" value="PAP2"/>
    <property type="match status" value="1"/>
</dbReference>
<dbReference type="PIRSF" id="PIRSF000897">
    <property type="entry name" value="Acid_Ptase_ClsA"/>
    <property type="match status" value="1"/>
</dbReference>
<evidence type="ECO:0000256" key="1">
    <source>
        <dbReference type="PIRNR" id="PIRNR000897"/>
    </source>
</evidence>
<keyword evidence="1" id="KW-0378">Hydrolase</keyword>
<dbReference type="Gene3D" id="1.20.144.10">
    <property type="entry name" value="Phosphatidic acid phosphatase type 2/haloperoxidase"/>
    <property type="match status" value="1"/>
</dbReference>
<keyword evidence="2" id="KW-0732">Signal</keyword>
<evidence type="ECO:0000313" key="5">
    <source>
        <dbReference type="Proteomes" id="UP001165498"/>
    </source>
</evidence>
<feature type="chain" id="PRO_5046506391" description="Acid phosphatase" evidence="2">
    <location>
        <begin position="27"/>
        <end position="243"/>
    </location>
</feature>
<gene>
    <name evidence="4" type="ORF">NM961_11550</name>
</gene>
<evidence type="ECO:0000313" key="4">
    <source>
        <dbReference type="EMBL" id="MCQ4165347.1"/>
    </source>
</evidence>
<proteinExistence type="inferred from homology"/>
<evidence type="ECO:0000256" key="2">
    <source>
        <dbReference type="SAM" id="SignalP"/>
    </source>
</evidence>
<evidence type="ECO:0000259" key="3">
    <source>
        <dbReference type="SMART" id="SM00014"/>
    </source>
</evidence>
<sequence length="243" mass="26142">MTVLSLPRLVQGLLTALLFAAVPAFAQKAPEPPRPYVLEATLDLVTLLPPPPAAGSAADKEDLAQVLAIQQSRSEAELALARADAEASVFRFADTLGEGFSAPRLPRTAALFERLTKSIGAKVNPVKDHWNRPRPFLASSAVQPQQRPDGATYPSGHGALARLYALVLSDLLPAQRRAIFERADRFARGRLVLGVHYPSDIEAGAIAASVILAELRRQEEFRSDFAAAREELAAWQPAKAAAP</sequence>
<name>A0ABT1QSU7_9GAMM</name>
<feature type="signal peptide" evidence="2">
    <location>
        <begin position="1"/>
        <end position="26"/>
    </location>
</feature>
<dbReference type="EC" id="3.1.3.2" evidence="1"/>
<dbReference type="Proteomes" id="UP001165498">
    <property type="component" value="Unassembled WGS sequence"/>
</dbReference>
<dbReference type="SUPFAM" id="SSF48317">
    <property type="entry name" value="Acid phosphatase/Vanadium-dependent haloperoxidase"/>
    <property type="match status" value="1"/>
</dbReference>
<accession>A0ABT1QSU7</accession>
<protein>
    <recommendedName>
        <fullName evidence="1">Acid phosphatase</fullName>
        <ecNumber evidence="1">3.1.3.2</ecNumber>
    </recommendedName>
</protein>
<feature type="domain" description="Phosphatidic acid phosphatase type 2/haloperoxidase" evidence="3">
    <location>
        <begin position="110"/>
        <end position="216"/>
    </location>
</feature>
<dbReference type="CDD" id="cd03397">
    <property type="entry name" value="PAP2_acid_phosphatase"/>
    <property type="match status" value="1"/>
</dbReference>
<keyword evidence="5" id="KW-1185">Reference proteome</keyword>